<dbReference type="Proteomes" id="UP000078200">
    <property type="component" value="Unassembled WGS sequence"/>
</dbReference>
<organism evidence="1 2">
    <name type="scientific">Glossina austeni</name>
    <name type="common">Savannah tsetse fly</name>
    <dbReference type="NCBI Taxonomy" id="7395"/>
    <lineage>
        <taxon>Eukaryota</taxon>
        <taxon>Metazoa</taxon>
        <taxon>Ecdysozoa</taxon>
        <taxon>Arthropoda</taxon>
        <taxon>Hexapoda</taxon>
        <taxon>Insecta</taxon>
        <taxon>Pterygota</taxon>
        <taxon>Neoptera</taxon>
        <taxon>Endopterygota</taxon>
        <taxon>Diptera</taxon>
        <taxon>Brachycera</taxon>
        <taxon>Muscomorpha</taxon>
        <taxon>Hippoboscoidea</taxon>
        <taxon>Glossinidae</taxon>
        <taxon>Glossina</taxon>
    </lineage>
</organism>
<reference evidence="1" key="1">
    <citation type="submission" date="2020-05" db="UniProtKB">
        <authorList>
            <consortium name="EnsemblMetazoa"/>
        </authorList>
    </citation>
    <scope>IDENTIFICATION</scope>
    <source>
        <strain evidence="1">TTRI</strain>
    </source>
</reference>
<dbReference type="EnsemblMetazoa" id="GAUT003090-RA">
    <property type="protein sequence ID" value="GAUT003090-PA"/>
    <property type="gene ID" value="GAUT003090"/>
</dbReference>
<keyword evidence="2" id="KW-1185">Reference proteome</keyword>
<protein>
    <submittedName>
        <fullName evidence="1">Uncharacterized protein</fullName>
    </submittedName>
</protein>
<evidence type="ECO:0000313" key="1">
    <source>
        <dbReference type="EnsemblMetazoa" id="GAUT003090-PA"/>
    </source>
</evidence>
<sequence length="176" mass="18728">MAPCSRSPEELPNIVGAHTRAKFFNGVETSGDSAVPTIRFVSGKGPHANAGALLRRAVLRPPHGIFSAPPAALKRDLLLSTYGTALLIDGLCLCQPREICASNISSSDCIMDSPHCGHTMCVGSSPRGKVDMLSFHSCKIIIIASLHLNSIKKTGNTFLGQMEKEKGVETGFLNIQ</sequence>
<proteinExistence type="predicted"/>
<evidence type="ECO:0000313" key="2">
    <source>
        <dbReference type="Proteomes" id="UP000078200"/>
    </source>
</evidence>
<accession>A0A1A9UFD4</accession>
<name>A0A1A9UFD4_GLOAU</name>
<dbReference type="AlphaFoldDB" id="A0A1A9UFD4"/>
<dbReference type="VEuPathDB" id="VectorBase:GAUT003090"/>